<dbReference type="SUPFAM" id="SSF55811">
    <property type="entry name" value="Nudix"/>
    <property type="match status" value="1"/>
</dbReference>
<reference evidence="5 6" key="1">
    <citation type="journal article" date="2018" name="Arch. Microbiol.">
        <title>New insights into the metabolic potential of the phototrophic purple bacterium Rhodopila globiformis DSM 161(T) from its draft genome sequence and evidence for a vanadium-dependent nitrogenase.</title>
        <authorList>
            <person name="Imhoff J.F."/>
            <person name="Rahn T."/>
            <person name="Kunzel S."/>
            <person name="Neulinger S.C."/>
        </authorList>
    </citation>
    <scope>NUCLEOTIDE SEQUENCE [LARGE SCALE GENOMIC DNA]</scope>
    <source>
        <strain evidence="5 6">DSM 161</strain>
    </source>
</reference>
<accession>A0A2S6N7C2</accession>
<dbReference type="InterPro" id="IPR015797">
    <property type="entry name" value="NUDIX_hydrolase-like_dom_sf"/>
</dbReference>
<dbReference type="InterPro" id="IPR020476">
    <property type="entry name" value="Nudix_hydrolase"/>
</dbReference>
<comment type="cofactor">
    <cofactor evidence="1">
        <name>Mg(2+)</name>
        <dbReference type="ChEBI" id="CHEBI:18420"/>
    </cofactor>
</comment>
<gene>
    <name evidence="5" type="ORF">CCS01_19115</name>
</gene>
<dbReference type="CDD" id="cd04673">
    <property type="entry name" value="NUDIX_ADPRase"/>
    <property type="match status" value="1"/>
</dbReference>
<evidence type="ECO:0000313" key="5">
    <source>
        <dbReference type="EMBL" id="PPQ30510.1"/>
    </source>
</evidence>
<dbReference type="GO" id="GO:0016787">
    <property type="term" value="F:hydrolase activity"/>
    <property type="evidence" value="ECO:0007669"/>
    <property type="project" value="UniProtKB-KW"/>
</dbReference>
<dbReference type="PANTHER" id="PTHR43736:SF1">
    <property type="entry name" value="DIHYDRONEOPTERIN TRIPHOSPHATE DIPHOSPHATASE"/>
    <property type="match status" value="1"/>
</dbReference>
<dbReference type="InterPro" id="IPR020084">
    <property type="entry name" value="NUDIX_hydrolase_CS"/>
</dbReference>
<dbReference type="PROSITE" id="PS00893">
    <property type="entry name" value="NUDIX_BOX"/>
    <property type="match status" value="1"/>
</dbReference>
<sequence>MSDREYPARPIVGIGIAVIKGDHVLLCRRGKPPNLGAWTLPGGAQDLGETCEEAARRELQEECGLEVGPLHFCAHVDTIRRDPDGRVRYHYTILDFCARWVSGEPVAATDVSAAEWAPMDALEGYGLWSEAHRIIGIARRLLAEAADEP</sequence>
<feature type="domain" description="Nudix hydrolase" evidence="4">
    <location>
        <begin position="7"/>
        <end position="143"/>
    </location>
</feature>
<dbReference type="InterPro" id="IPR000086">
    <property type="entry name" value="NUDIX_hydrolase_dom"/>
</dbReference>
<dbReference type="AlphaFoldDB" id="A0A2S6N7C2"/>
<dbReference type="PANTHER" id="PTHR43736">
    <property type="entry name" value="ADP-RIBOSE PYROPHOSPHATASE"/>
    <property type="match status" value="1"/>
</dbReference>
<proteinExistence type="inferred from homology"/>
<dbReference type="Gene3D" id="3.90.79.10">
    <property type="entry name" value="Nucleoside Triphosphate Pyrophosphohydrolase"/>
    <property type="match status" value="1"/>
</dbReference>
<organism evidence="5 6">
    <name type="scientific">Rhodopila globiformis</name>
    <name type="common">Rhodopseudomonas globiformis</name>
    <dbReference type="NCBI Taxonomy" id="1071"/>
    <lineage>
        <taxon>Bacteria</taxon>
        <taxon>Pseudomonadati</taxon>
        <taxon>Pseudomonadota</taxon>
        <taxon>Alphaproteobacteria</taxon>
        <taxon>Acetobacterales</taxon>
        <taxon>Acetobacteraceae</taxon>
        <taxon>Rhodopila</taxon>
    </lineage>
</organism>
<evidence type="ECO:0000256" key="2">
    <source>
        <dbReference type="ARBA" id="ARBA00022801"/>
    </source>
</evidence>
<dbReference type="PROSITE" id="PS51462">
    <property type="entry name" value="NUDIX"/>
    <property type="match status" value="1"/>
</dbReference>
<evidence type="ECO:0000313" key="6">
    <source>
        <dbReference type="Proteomes" id="UP000239724"/>
    </source>
</evidence>
<comment type="caution">
    <text evidence="5">The sequence shown here is derived from an EMBL/GenBank/DDBJ whole genome shotgun (WGS) entry which is preliminary data.</text>
</comment>
<dbReference type="Pfam" id="PF00293">
    <property type="entry name" value="NUDIX"/>
    <property type="match status" value="1"/>
</dbReference>
<keyword evidence="6" id="KW-1185">Reference proteome</keyword>
<protein>
    <submittedName>
        <fullName evidence="5">Phosphohydrolase</fullName>
    </submittedName>
</protein>
<keyword evidence="2 3" id="KW-0378">Hydrolase</keyword>
<name>A0A2S6N7C2_RHOGL</name>
<dbReference type="PRINTS" id="PR00502">
    <property type="entry name" value="NUDIXFAMILY"/>
</dbReference>
<evidence type="ECO:0000256" key="1">
    <source>
        <dbReference type="ARBA" id="ARBA00001946"/>
    </source>
</evidence>
<dbReference type="EMBL" id="NHRY01000210">
    <property type="protein sequence ID" value="PPQ30510.1"/>
    <property type="molecule type" value="Genomic_DNA"/>
</dbReference>
<evidence type="ECO:0000256" key="3">
    <source>
        <dbReference type="RuleBase" id="RU003476"/>
    </source>
</evidence>
<dbReference type="Proteomes" id="UP000239724">
    <property type="component" value="Unassembled WGS sequence"/>
</dbReference>
<dbReference type="OrthoDB" id="9761969at2"/>
<comment type="similarity">
    <text evidence="3">Belongs to the Nudix hydrolase family.</text>
</comment>
<dbReference type="RefSeq" id="WP_104520416.1">
    <property type="nucleotide sequence ID" value="NZ_NHRY01000210.1"/>
</dbReference>
<evidence type="ECO:0000259" key="4">
    <source>
        <dbReference type="PROSITE" id="PS51462"/>
    </source>
</evidence>